<accession>A0A420YLL1</accession>
<evidence type="ECO:0000313" key="7">
    <source>
        <dbReference type="EMBL" id="RKU48783.1"/>
    </source>
</evidence>
<evidence type="ECO:0000256" key="1">
    <source>
        <dbReference type="ARBA" id="ARBA00012486"/>
    </source>
</evidence>
<dbReference type="STRING" id="177199.A0A420YLL1"/>
<evidence type="ECO:0000256" key="2">
    <source>
        <dbReference type="ARBA" id="ARBA00022679"/>
    </source>
</evidence>
<dbReference type="GO" id="GO:0061631">
    <property type="term" value="F:ubiquitin conjugating enzyme activity"/>
    <property type="evidence" value="ECO:0007669"/>
    <property type="project" value="UniProtKB-EC"/>
</dbReference>
<dbReference type="AlphaFoldDB" id="A0A420YLL1"/>
<name>A0A420YLL1_9PEZI</name>
<keyword evidence="8" id="KW-1185">Reference proteome</keyword>
<dbReference type="Gene3D" id="3.10.110.10">
    <property type="entry name" value="Ubiquitin Conjugating Enzyme"/>
    <property type="match status" value="1"/>
</dbReference>
<keyword evidence="5" id="KW-0067">ATP-binding</keyword>
<keyword evidence="4" id="KW-0833">Ubl conjugation pathway</keyword>
<dbReference type="PANTHER" id="PTHR24067">
    <property type="entry name" value="UBIQUITIN-CONJUGATING ENZYME E2"/>
    <property type="match status" value="1"/>
</dbReference>
<evidence type="ECO:0000256" key="4">
    <source>
        <dbReference type="ARBA" id="ARBA00022786"/>
    </source>
</evidence>
<dbReference type="InterPro" id="IPR016135">
    <property type="entry name" value="UBQ-conjugating_enzyme/RWD"/>
</dbReference>
<organism evidence="7 8">
    <name type="scientific">Coniochaeta pulveracea</name>
    <dbReference type="NCBI Taxonomy" id="177199"/>
    <lineage>
        <taxon>Eukaryota</taxon>
        <taxon>Fungi</taxon>
        <taxon>Dikarya</taxon>
        <taxon>Ascomycota</taxon>
        <taxon>Pezizomycotina</taxon>
        <taxon>Sordariomycetes</taxon>
        <taxon>Sordariomycetidae</taxon>
        <taxon>Coniochaetales</taxon>
        <taxon>Coniochaetaceae</taxon>
        <taxon>Coniochaeta</taxon>
    </lineage>
</organism>
<dbReference type="GO" id="GO:0005524">
    <property type="term" value="F:ATP binding"/>
    <property type="evidence" value="ECO:0007669"/>
    <property type="project" value="UniProtKB-KW"/>
</dbReference>
<protein>
    <recommendedName>
        <fullName evidence="1">E2 ubiquitin-conjugating enzyme</fullName>
        <ecNumber evidence="1">2.3.2.23</ecNumber>
    </recommendedName>
</protein>
<dbReference type="Pfam" id="PF00179">
    <property type="entry name" value="UQ_con"/>
    <property type="match status" value="1"/>
</dbReference>
<dbReference type="EMBL" id="QVQW01000003">
    <property type="protein sequence ID" value="RKU48783.1"/>
    <property type="molecule type" value="Genomic_DNA"/>
</dbReference>
<evidence type="ECO:0000256" key="3">
    <source>
        <dbReference type="ARBA" id="ARBA00022741"/>
    </source>
</evidence>
<comment type="caution">
    <text evidence="7">The sequence shown here is derived from an EMBL/GenBank/DDBJ whole genome shotgun (WGS) entry which is preliminary data.</text>
</comment>
<reference evidence="7 8" key="1">
    <citation type="submission" date="2018-08" db="EMBL/GenBank/DDBJ databases">
        <title>Draft genome of the lignicolous fungus Coniochaeta pulveracea.</title>
        <authorList>
            <person name="Borstlap C.J."/>
            <person name="De Witt R.N."/>
            <person name="Botha A."/>
            <person name="Volschenk H."/>
        </authorList>
    </citation>
    <scope>NUCLEOTIDE SEQUENCE [LARGE SCALE GENOMIC DNA]</scope>
    <source>
        <strain evidence="7 8">CAB683</strain>
    </source>
</reference>
<dbReference type="EC" id="2.3.2.23" evidence="1"/>
<dbReference type="FunFam" id="3.10.110.10:FF:000060">
    <property type="entry name" value="Ubiquitin conjugating enzyme (UbcB)"/>
    <property type="match status" value="1"/>
</dbReference>
<sequence length="166" mass="18326">MASIKRIQKELAECTTSSPAGISVTLPDDSDLHRWHVTLQGPSNTPYAGGAFGLVVSLPPDYPFKPPTVTFATRIYHPNVTNDSQGNICLGVLKHENWKPSTKLVGVLEAVRGLLAEPNPDDPLEARIADEYRQDRAGWEKTAKQYVARYAKGEITWPEKEEGKKA</sequence>
<proteinExistence type="predicted"/>
<evidence type="ECO:0000259" key="6">
    <source>
        <dbReference type="PROSITE" id="PS50127"/>
    </source>
</evidence>
<evidence type="ECO:0000256" key="5">
    <source>
        <dbReference type="ARBA" id="ARBA00022840"/>
    </source>
</evidence>
<dbReference type="SUPFAM" id="SSF54495">
    <property type="entry name" value="UBC-like"/>
    <property type="match status" value="1"/>
</dbReference>
<dbReference type="OrthoDB" id="9978460at2759"/>
<dbReference type="SMART" id="SM00212">
    <property type="entry name" value="UBCc"/>
    <property type="match status" value="1"/>
</dbReference>
<dbReference type="PROSITE" id="PS50127">
    <property type="entry name" value="UBC_2"/>
    <property type="match status" value="1"/>
</dbReference>
<feature type="domain" description="UBC core" evidence="6">
    <location>
        <begin position="2"/>
        <end position="152"/>
    </location>
</feature>
<evidence type="ECO:0000313" key="8">
    <source>
        <dbReference type="Proteomes" id="UP000275385"/>
    </source>
</evidence>
<keyword evidence="3" id="KW-0547">Nucleotide-binding</keyword>
<dbReference type="InterPro" id="IPR050113">
    <property type="entry name" value="Ub_conjugating_enzyme"/>
</dbReference>
<dbReference type="InterPro" id="IPR000608">
    <property type="entry name" value="UBC"/>
</dbReference>
<keyword evidence="2" id="KW-0808">Transferase</keyword>
<gene>
    <name evidence="7" type="ORF">DL546_005249</name>
</gene>
<dbReference type="Proteomes" id="UP000275385">
    <property type="component" value="Unassembled WGS sequence"/>
</dbReference>